<reference evidence="2" key="1">
    <citation type="submission" date="2022-07" db="EMBL/GenBank/DDBJ databases">
        <title>Phylogenomic reconstructions and comparative analyses of Kickxellomycotina fungi.</title>
        <authorList>
            <person name="Reynolds N.K."/>
            <person name="Stajich J.E."/>
            <person name="Barry K."/>
            <person name="Grigoriev I.V."/>
            <person name="Crous P."/>
            <person name="Smith M.E."/>
        </authorList>
    </citation>
    <scope>NUCLEOTIDE SEQUENCE</scope>
    <source>
        <strain evidence="2">RSA 567</strain>
    </source>
</reference>
<feature type="compositionally biased region" description="Polar residues" evidence="1">
    <location>
        <begin position="290"/>
        <end position="303"/>
    </location>
</feature>
<feature type="compositionally biased region" description="Low complexity" evidence="1">
    <location>
        <begin position="171"/>
        <end position="187"/>
    </location>
</feature>
<dbReference type="Proteomes" id="UP001151582">
    <property type="component" value="Unassembled WGS sequence"/>
</dbReference>
<accession>A0A9W8B341</accession>
<dbReference type="AlphaFoldDB" id="A0A9W8B341"/>
<dbReference type="PANTHER" id="PTHR22705">
    <property type="entry name" value="ZINC FINGER, ZZ DOMAIN CONTAINING 3"/>
    <property type="match status" value="1"/>
</dbReference>
<feature type="region of interest" description="Disordered" evidence="1">
    <location>
        <begin position="290"/>
        <end position="325"/>
    </location>
</feature>
<feature type="region of interest" description="Disordered" evidence="1">
    <location>
        <begin position="159"/>
        <end position="234"/>
    </location>
</feature>
<evidence type="ECO:0000313" key="3">
    <source>
        <dbReference type="Proteomes" id="UP001151582"/>
    </source>
</evidence>
<dbReference type="PANTHER" id="PTHR22705:SF0">
    <property type="entry name" value="ZZ-TYPE ZINC FINGER-CONTAINING PROTEIN 3"/>
    <property type="match status" value="1"/>
</dbReference>
<evidence type="ECO:0000256" key="1">
    <source>
        <dbReference type="SAM" id="MobiDB-lite"/>
    </source>
</evidence>
<keyword evidence="3" id="KW-1185">Reference proteome</keyword>
<dbReference type="InterPro" id="IPR037830">
    <property type="entry name" value="ZZZ3"/>
</dbReference>
<proteinExistence type="predicted"/>
<organism evidence="2 3">
    <name type="scientific">Dimargaris verticillata</name>
    <dbReference type="NCBI Taxonomy" id="2761393"/>
    <lineage>
        <taxon>Eukaryota</taxon>
        <taxon>Fungi</taxon>
        <taxon>Fungi incertae sedis</taxon>
        <taxon>Zoopagomycota</taxon>
        <taxon>Kickxellomycotina</taxon>
        <taxon>Dimargaritomycetes</taxon>
        <taxon>Dimargaritales</taxon>
        <taxon>Dimargaritaceae</taxon>
        <taxon>Dimargaris</taxon>
    </lineage>
</organism>
<dbReference type="EMBL" id="JANBQB010000142">
    <property type="protein sequence ID" value="KAJ1980992.1"/>
    <property type="molecule type" value="Genomic_DNA"/>
</dbReference>
<feature type="compositionally biased region" description="Basic residues" evidence="1">
    <location>
        <begin position="364"/>
        <end position="381"/>
    </location>
</feature>
<name>A0A9W8B341_9FUNG</name>
<feature type="region of interest" description="Disordered" evidence="1">
    <location>
        <begin position="357"/>
        <end position="399"/>
    </location>
</feature>
<protein>
    <submittedName>
        <fullName evidence="2">Uncharacterized protein</fullName>
    </submittedName>
</protein>
<evidence type="ECO:0000313" key="2">
    <source>
        <dbReference type="EMBL" id="KAJ1980992.1"/>
    </source>
</evidence>
<sequence>MTSTSKGSQTPIAPATTLDHNPDYRVVSSALVVLENQLQQALLDTEVLKAAKDEALKDPLAFVQQLKANKGLPSLPRLQNVVKVPDIDWTCYQVDAAGTPSLVYRAYRSDCHVFRRNIFTAEKTPSAFAQAGPPIATNATKRLFSHVGRESVSCPLTPLATRASSPRHASPPDAASTPKAPAPAAATDHPHSFPSTPVVDTVGPAPRLLGGKTACPCAASPTNRPSTPRRGWTAENDSQLQELLTIFPQEANPQQWHKKIAAALGYLDHEYIGKKVEAHMAQQLIPTADSLQATSSRQPSAEPSQDLVVSSRCSKRTSSRSLVADASPVRLHTRAGHDHAPIHSTYHCELDDGGDDDDDFMATPKKKRQSLVRQTRSRRPTPKSNADRPSVGRAGTTRTSGYLYNVPLASLRTLDMSDDDDNCPAGRPLPSLTHSATDRASLLTQANGDSQQRMPQPASDSDLSLLEHHQTTHTFQRLEHQPTIPYFYDKDYAENAEGEFGYLN</sequence>
<gene>
    <name evidence="2" type="ORF">H4R34_002243</name>
</gene>
<dbReference type="OrthoDB" id="20473at2759"/>
<comment type="caution">
    <text evidence="2">The sequence shown here is derived from an EMBL/GenBank/DDBJ whole genome shotgun (WGS) entry which is preliminary data.</text>
</comment>